<accession>A0A8H6SU71</accession>
<evidence type="ECO:0000313" key="3">
    <source>
        <dbReference type="Proteomes" id="UP000636479"/>
    </source>
</evidence>
<feature type="region of interest" description="Disordered" evidence="1">
    <location>
        <begin position="45"/>
        <end position="115"/>
    </location>
</feature>
<protein>
    <submittedName>
        <fullName evidence="2">Uncharacterized protein</fullName>
    </submittedName>
</protein>
<evidence type="ECO:0000256" key="1">
    <source>
        <dbReference type="SAM" id="MobiDB-lite"/>
    </source>
</evidence>
<dbReference type="AlphaFoldDB" id="A0A8H6SU71"/>
<sequence>MSSSESRVCMGDSAEDQACRCQRYIPNPNQSVDDTQVCRDCKHWESMHRSAPRPSTALDDILARVGRSGLKSSSASEEEARSEASSGFRKAEGQGGHTKFQRSSSTRRAVKPSLSTKEEKNLCVGQLIMIPNCRQEEFSAASDDDERSNSDSDIPVAMRYVAGLPGPVIVQELKDASLTMQNFTYRKSWSAEKINEVLMENFKDVFAYQDAVNPNLLEAGEFHWVPLALQGKSLQEFKKRGSICGDDLYTISSGKGKKVELKTIYLGLRFTIPHRVYSDPSWPLTFEALIAAESKNKGKGKAEKPASKQRKVILKLGRPSPKKETIVISDDETTSDMLQVEVKSEPTTNTIAATTGHAASSLFLPELSDTDDAELPTPEQLSLSAAAKTTVAQTNMASAPSSFQDSLIAPFTQNSNSSISTAAATSHLDIFSIAPVSSESTTFAPSRSVVAQEPLQPAIGVAGPSRFRDYYSETEALENLERFGTYREPQAPATKKRTYFTTFLEGSGVKSPERKFPNPWKRSRQS</sequence>
<evidence type="ECO:0000313" key="2">
    <source>
        <dbReference type="EMBL" id="KAF7306245.1"/>
    </source>
</evidence>
<proteinExistence type="predicted"/>
<feature type="region of interest" description="Disordered" evidence="1">
    <location>
        <begin position="507"/>
        <end position="526"/>
    </location>
</feature>
<organism evidence="2 3">
    <name type="scientific">Mycena indigotica</name>
    <dbReference type="NCBI Taxonomy" id="2126181"/>
    <lineage>
        <taxon>Eukaryota</taxon>
        <taxon>Fungi</taxon>
        <taxon>Dikarya</taxon>
        <taxon>Basidiomycota</taxon>
        <taxon>Agaricomycotina</taxon>
        <taxon>Agaricomycetes</taxon>
        <taxon>Agaricomycetidae</taxon>
        <taxon>Agaricales</taxon>
        <taxon>Marasmiineae</taxon>
        <taxon>Mycenaceae</taxon>
        <taxon>Mycena</taxon>
    </lineage>
</organism>
<dbReference type="EMBL" id="JACAZF010000004">
    <property type="protein sequence ID" value="KAF7306245.1"/>
    <property type="molecule type" value="Genomic_DNA"/>
</dbReference>
<keyword evidence="3" id="KW-1185">Reference proteome</keyword>
<reference evidence="2" key="1">
    <citation type="submission" date="2020-05" db="EMBL/GenBank/DDBJ databases">
        <title>Mycena genomes resolve the evolution of fungal bioluminescence.</title>
        <authorList>
            <person name="Tsai I.J."/>
        </authorList>
    </citation>
    <scope>NUCLEOTIDE SEQUENCE</scope>
    <source>
        <strain evidence="2">171206Taipei</strain>
    </source>
</reference>
<comment type="caution">
    <text evidence="2">The sequence shown here is derived from an EMBL/GenBank/DDBJ whole genome shotgun (WGS) entry which is preliminary data.</text>
</comment>
<dbReference type="OrthoDB" id="3044724at2759"/>
<dbReference type="GeneID" id="59343488"/>
<dbReference type="RefSeq" id="XP_037221264.1">
    <property type="nucleotide sequence ID" value="XM_037360972.1"/>
</dbReference>
<name>A0A8H6SU71_9AGAR</name>
<dbReference type="Proteomes" id="UP000636479">
    <property type="component" value="Unassembled WGS sequence"/>
</dbReference>
<gene>
    <name evidence="2" type="ORF">MIND_00415100</name>
</gene>